<evidence type="ECO:0000256" key="9">
    <source>
        <dbReference type="ARBA" id="ARBA00023065"/>
    </source>
</evidence>
<evidence type="ECO:0000256" key="2">
    <source>
        <dbReference type="ARBA" id="ARBA00022448"/>
    </source>
</evidence>
<dbReference type="Gene3D" id="1.10.287.70">
    <property type="match status" value="1"/>
</dbReference>
<organism evidence="15 16">
    <name type="scientific">Ferrimonas pelagia</name>
    <dbReference type="NCBI Taxonomy" id="1177826"/>
    <lineage>
        <taxon>Bacteria</taxon>
        <taxon>Pseudomonadati</taxon>
        <taxon>Pseudomonadota</taxon>
        <taxon>Gammaproteobacteria</taxon>
        <taxon>Alteromonadales</taxon>
        <taxon>Ferrimonadaceae</taxon>
        <taxon>Ferrimonas</taxon>
    </lineage>
</organism>
<keyword evidence="2" id="KW-0813">Transport</keyword>
<dbReference type="PANTHER" id="PTHR11537">
    <property type="entry name" value="VOLTAGE-GATED POTASSIUM CHANNEL"/>
    <property type="match status" value="1"/>
</dbReference>
<dbReference type="RefSeq" id="WP_345336983.1">
    <property type="nucleotide sequence ID" value="NZ_BAABJZ010000102.1"/>
</dbReference>
<dbReference type="InterPro" id="IPR027359">
    <property type="entry name" value="Volt_channel_dom_sf"/>
</dbReference>
<evidence type="ECO:0000313" key="16">
    <source>
        <dbReference type="Proteomes" id="UP001499988"/>
    </source>
</evidence>
<keyword evidence="5" id="KW-0631">Potassium channel</keyword>
<feature type="transmembrane region" description="Helical" evidence="13">
    <location>
        <begin position="184"/>
        <end position="205"/>
    </location>
</feature>
<dbReference type="EMBL" id="BAABJZ010000102">
    <property type="protein sequence ID" value="GAA4899955.1"/>
    <property type="molecule type" value="Genomic_DNA"/>
</dbReference>
<keyword evidence="4 13" id="KW-0812">Transmembrane</keyword>
<evidence type="ECO:0000256" key="10">
    <source>
        <dbReference type="ARBA" id="ARBA00023136"/>
    </source>
</evidence>
<evidence type="ECO:0000256" key="1">
    <source>
        <dbReference type="ARBA" id="ARBA00004141"/>
    </source>
</evidence>
<feature type="region of interest" description="Disordered" evidence="12">
    <location>
        <begin position="241"/>
        <end position="260"/>
    </location>
</feature>
<dbReference type="Gene3D" id="1.20.120.350">
    <property type="entry name" value="Voltage-gated potassium channels. Chain C"/>
    <property type="match status" value="1"/>
</dbReference>
<evidence type="ECO:0000256" key="7">
    <source>
        <dbReference type="ARBA" id="ARBA00022958"/>
    </source>
</evidence>
<protein>
    <submittedName>
        <fullName evidence="15">Ion transporter</fullName>
    </submittedName>
</protein>
<evidence type="ECO:0000256" key="13">
    <source>
        <dbReference type="SAM" id="Phobius"/>
    </source>
</evidence>
<keyword evidence="10 13" id="KW-0472">Membrane</keyword>
<dbReference type="PANTHER" id="PTHR11537:SF254">
    <property type="entry name" value="POTASSIUM VOLTAGE-GATED CHANNEL PROTEIN SHAB"/>
    <property type="match status" value="1"/>
</dbReference>
<comment type="subcellular location">
    <subcellularLocation>
        <location evidence="1">Membrane</location>
        <topology evidence="1">Multi-pass membrane protein</topology>
    </subcellularLocation>
</comment>
<dbReference type="Pfam" id="PF00520">
    <property type="entry name" value="Ion_trans"/>
    <property type="match status" value="1"/>
</dbReference>
<feature type="transmembrane region" description="Helical" evidence="13">
    <location>
        <begin position="43"/>
        <end position="63"/>
    </location>
</feature>
<proteinExistence type="predicted"/>
<dbReference type="SUPFAM" id="SSF81324">
    <property type="entry name" value="Voltage-gated potassium channels"/>
    <property type="match status" value="1"/>
</dbReference>
<feature type="transmembrane region" description="Helical" evidence="13">
    <location>
        <begin position="159"/>
        <end position="177"/>
    </location>
</feature>
<evidence type="ECO:0000313" key="15">
    <source>
        <dbReference type="EMBL" id="GAA4899955.1"/>
    </source>
</evidence>
<keyword evidence="7" id="KW-0630">Potassium</keyword>
<evidence type="ECO:0000256" key="11">
    <source>
        <dbReference type="ARBA" id="ARBA00023303"/>
    </source>
</evidence>
<evidence type="ECO:0000256" key="12">
    <source>
        <dbReference type="SAM" id="MobiDB-lite"/>
    </source>
</evidence>
<dbReference type="PRINTS" id="PR00169">
    <property type="entry name" value="KCHANNEL"/>
</dbReference>
<comment type="caution">
    <text evidence="15">The sequence shown here is derived from an EMBL/GenBank/DDBJ whole genome shotgun (WGS) entry which is preliminary data.</text>
</comment>
<keyword evidence="9" id="KW-0406">Ion transport</keyword>
<feature type="compositionally biased region" description="Basic and acidic residues" evidence="12">
    <location>
        <begin position="244"/>
        <end position="260"/>
    </location>
</feature>
<evidence type="ECO:0000256" key="8">
    <source>
        <dbReference type="ARBA" id="ARBA00022989"/>
    </source>
</evidence>
<evidence type="ECO:0000259" key="14">
    <source>
        <dbReference type="Pfam" id="PF00520"/>
    </source>
</evidence>
<feature type="domain" description="Ion transport" evidence="14">
    <location>
        <begin position="17"/>
        <end position="214"/>
    </location>
</feature>
<keyword evidence="16" id="KW-1185">Reference proteome</keyword>
<keyword evidence="8 13" id="KW-1133">Transmembrane helix</keyword>
<sequence length="260" mass="28893">MKQHPESELTPKELGMMALSLLAVAVVLAIAFSDPSAETTRVLMVVDLVICLIFISHFFYGLLRADDRKTYFRQHWIDLVASIPAIEPLRYARIFQILRVFRLIKMSRSVLIPILRQKQETTLTSLMLAMLTIITLASVLILLVEEGEPGANIDSAEAAIWWALITISTVGYGDYYPVTLGGRIISAVVIITGVSFFGVVAGYLASVFVSQDSAEEHDKLSQLERQQAALLDEIRALRQQLARNDQRGDTPTHSESDDSS</sequence>
<dbReference type="InterPro" id="IPR005821">
    <property type="entry name" value="Ion_trans_dom"/>
</dbReference>
<accession>A0ABP9FH10</accession>
<feature type="transmembrane region" description="Helical" evidence="13">
    <location>
        <begin position="123"/>
        <end position="144"/>
    </location>
</feature>
<evidence type="ECO:0000256" key="5">
    <source>
        <dbReference type="ARBA" id="ARBA00022826"/>
    </source>
</evidence>
<keyword evidence="3" id="KW-0633">Potassium transport</keyword>
<name>A0ABP9FH10_9GAMM</name>
<evidence type="ECO:0000256" key="4">
    <source>
        <dbReference type="ARBA" id="ARBA00022692"/>
    </source>
</evidence>
<dbReference type="Proteomes" id="UP001499988">
    <property type="component" value="Unassembled WGS sequence"/>
</dbReference>
<keyword evidence="11" id="KW-0407">Ion channel</keyword>
<evidence type="ECO:0000256" key="3">
    <source>
        <dbReference type="ARBA" id="ARBA00022538"/>
    </source>
</evidence>
<gene>
    <name evidence="15" type="ORF">GCM10023333_37150</name>
</gene>
<dbReference type="InterPro" id="IPR028325">
    <property type="entry name" value="VG_K_chnl"/>
</dbReference>
<keyword evidence="6" id="KW-0851">Voltage-gated channel</keyword>
<reference evidence="16" key="1">
    <citation type="journal article" date="2019" name="Int. J. Syst. Evol. Microbiol.">
        <title>The Global Catalogue of Microorganisms (GCM) 10K type strain sequencing project: providing services to taxonomists for standard genome sequencing and annotation.</title>
        <authorList>
            <consortium name="The Broad Institute Genomics Platform"/>
            <consortium name="The Broad Institute Genome Sequencing Center for Infectious Disease"/>
            <person name="Wu L."/>
            <person name="Ma J."/>
        </authorList>
    </citation>
    <scope>NUCLEOTIDE SEQUENCE [LARGE SCALE GENOMIC DNA]</scope>
    <source>
        <strain evidence="16">JCM 18401</strain>
    </source>
</reference>
<evidence type="ECO:0000256" key="6">
    <source>
        <dbReference type="ARBA" id="ARBA00022882"/>
    </source>
</evidence>